<evidence type="ECO:0000259" key="2">
    <source>
        <dbReference type="Pfam" id="PF05168"/>
    </source>
</evidence>
<reference evidence="3" key="2">
    <citation type="submission" date="2021-04" db="EMBL/GenBank/DDBJ databases">
        <authorList>
            <person name="Gilroy R."/>
        </authorList>
    </citation>
    <scope>NUCLEOTIDE SEQUENCE</scope>
    <source>
        <strain evidence="3">CHK179-28034</strain>
    </source>
</reference>
<dbReference type="AlphaFoldDB" id="A0A9D2J9K4"/>
<dbReference type="InterPro" id="IPR007842">
    <property type="entry name" value="HEPN_dom"/>
</dbReference>
<comment type="similarity">
    <text evidence="1">Belongs to the UPF0332 family.</text>
</comment>
<sequence>MQHNLDDIGGARELAWHRINVAKDDLEAAEMNFEGGHYRSSNNRAYYAIFRAISACLALEFKAYKQHAQVIGNFNKDFVHTGVFPKEISRKISRAQEVRHASDYDDFYIVSIEDAREQLGTAKEVVALVEQYLKALDEE</sequence>
<dbReference type="Gene3D" id="1.20.120.330">
    <property type="entry name" value="Nucleotidyltransferases domain 2"/>
    <property type="match status" value="1"/>
</dbReference>
<evidence type="ECO:0000313" key="4">
    <source>
        <dbReference type="Proteomes" id="UP000824049"/>
    </source>
</evidence>
<dbReference type="EMBL" id="DXBR01000111">
    <property type="protein sequence ID" value="HIZ40659.1"/>
    <property type="molecule type" value="Genomic_DNA"/>
</dbReference>
<dbReference type="PANTHER" id="PTHR36565">
    <property type="entry name" value="UPF0332 PROTEIN TM_1000"/>
    <property type="match status" value="1"/>
</dbReference>
<reference evidence="3" key="1">
    <citation type="journal article" date="2021" name="PeerJ">
        <title>Extensive microbial diversity within the chicken gut microbiome revealed by metagenomics and culture.</title>
        <authorList>
            <person name="Gilroy R."/>
            <person name="Ravi A."/>
            <person name="Getino M."/>
            <person name="Pursley I."/>
            <person name="Horton D.L."/>
            <person name="Alikhan N.F."/>
            <person name="Baker D."/>
            <person name="Gharbi K."/>
            <person name="Hall N."/>
            <person name="Watson M."/>
            <person name="Adriaenssens E.M."/>
            <person name="Foster-Nyarko E."/>
            <person name="Jarju S."/>
            <person name="Secka A."/>
            <person name="Antonio M."/>
            <person name="Oren A."/>
            <person name="Chaudhuri R.R."/>
            <person name="La Ragione R."/>
            <person name="Hildebrand F."/>
            <person name="Pallen M.J."/>
        </authorList>
    </citation>
    <scope>NUCLEOTIDE SEQUENCE</scope>
    <source>
        <strain evidence="3">CHK179-28034</strain>
    </source>
</reference>
<feature type="domain" description="HEPN" evidence="2">
    <location>
        <begin position="18"/>
        <end position="131"/>
    </location>
</feature>
<dbReference type="Proteomes" id="UP000824049">
    <property type="component" value="Unassembled WGS sequence"/>
</dbReference>
<organism evidence="3 4">
    <name type="scientific">Candidatus Anaerobutyricum stercoris</name>
    <dbReference type="NCBI Taxonomy" id="2838457"/>
    <lineage>
        <taxon>Bacteria</taxon>
        <taxon>Bacillati</taxon>
        <taxon>Bacillota</taxon>
        <taxon>Clostridia</taxon>
        <taxon>Lachnospirales</taxon>
        <taxon>Lachnospiraceae</taxon>
        <taxon>Anaerobutyricum</taxon>
    </lineage>
</organism>
<evidence type="ECO:0000256" key="1">
    <source>
        <dbReference type="ARBA" id="ARBA00038248"/>
    </source>
</evidence>
<proteinExistence type="inferred from homology"/>
<dbReference type="InterPro" id="IPR052226">
    <property type="entry name" value="UPF0332_toxin"/>
</dbReference>
<dbReference type="PANTHER" id="PTHR36565:SF1">
    <property type="entry name" value="UPF0332 PROTEIN TM_1000"/>
    <property type="match status" value="1"/>
</dbReference>
<protein>
    <submittedName>
        <fullName evidence="3">HEPN domain-containing protein</fullName>
    </submittedName>
</protein>
<accession>A0A9D2J9K4</accession>
<comment type="caution">
    <text evidence="3">The sequence shown here is derived from an EMBL/GenBank/DDBJ whole genome shotgun (WGS) entry which is preliminary data.</text>
</comment>
<dbReference type="Pfam" id="PF05168">
    <property type="entry name" value="HEPN"/>
    <property type="match status" value="1"/>
</dbReference>
<evidence type="ECO:0000313" key="3">
    <source>
        <dbReference type="EMBL" id="HIZ40659.1"/>
    </source>
</evidence>
<name>A0A9D2J9K4_9FIRM</name>
<dbReference type="SUPFAM" id="SSF81593">
    <property type="entry name" value="Nucleotidyltransferase substrate binding subunit/domain"/>
    <property type="match status" value="1"/>
</dbReference>
<gene>
    <name evidence="3" type="ORF">H9968_12215</name>
</gene>